<dbReference type="EMBL" id="JAGTUF010000001">
    <property type="protein sequence ID" value="MBR9970542.1"/>
    <property type="molecule type" value="Genomic_DNA"/>
</dbReference>
<protein>
    <recommendedName>
        <fullName evidence="1">DUF6898 domain-containing protein</fullName>
    </recommendedName>
</protein>
<name>A0ABS5I8Q8_9PROT</name>
<evidence type="ECO:0000313" key="2">
    <source>
        <dbReference type="EMBL" id="MBR9970542.1"/>
    </source>
</evidence>
<evidence type="ECO:0000313" key="3">
    <source>
        <dbReference type="Proteomes" id="UP000680714"/>
    </source>
</evidence>
<dbReference type="RefSeq" id="WP_211546032.1">
    <property type="nucleotide sequence ID" value="NZ_JAGTUF010000001.1"/>
</dbReference>
<reference evidence="2 3" key="1">
    <citation type="submission" date="2021-04" db="EMBL/GenBank/DDBJ databases">
        <title>Magnetospirillum sulfuroxidans sp. nov., a facultative chemolithoautotrophic sulfur-oxidizing alphaproteobacterium isolated from freshwater sediment and proposals for Paramagetospirillum gen. nov., and Magnetospirillaceae fam. nov.</title>
        <authorList>
            <person name="Koziaeva V."/>
            <person name="Geelhoed J.S."/>
            <person name="Sorokin D.Y."/>
            <person name="Grouzdev D.S."/>
        </authorList>
    </citation>
    <scope>NUCLEOTIDE SEQUENCE [LARGE SCALE GENOMIC DNA]</scope>
    <source>
        <strain evidence="2 3">J10</strain>
    </source>
</reference>
<feature type="domain" description="DUF6898" evidence="1">
    <location>
        <begin position="4"/>
        <end position="58"/>
    </location>
</feature>
<organism evidence="2 3">
    <name type="scientific">Magnetospirillum sulfuroxidans</name>
    <dbReference type="NCBI Taxonomy" id="611300"/>
    <lineage>
        <taxon>Bacteria</taxon>
        <taxon>Pseudomonadati</taxon>
        <taxon>Pseudomonadota</taxon>
        <taxon>Alphaproteobacteria</taxon>
        <taxon>Rhodospirillales</taxon>
        <taxon>Rhodospirillaceae</taxon>
        <taxon>Magnetospirillum</taxon>
    </lineage>
</organism>
<evidence type="ECO:0000259" key="1">
    <source>
        <dbReference type="Pfam" id="PF21839"/>
    </source>
</evidence>
<proteinExistence type="predicted"/>
<keyword evidence="3" id="KW-1185">Reference proteome</keyword>
<sequence length="60" mass="6623">MAGREVYFEFRRVGNYVRVTAIDSLTGTEITVAGDAKAGEAMLKQTALRKLEYVLAKKQG</sequence>
<comment type="caution">
    <text evidence="2">The sequence shown here is derived from an EMBL/GenBank/DDBJ whole genome shotgun (WGS) entry which is preliminary data.</text>
</comment>
<dbReference type="Pfam" id="PF21839">
    <property type="entry name" value="DUF6898"/>
    <property type="match status" value="1"/>
</dbReference>
<gene>
    <name evidence="2" type="ORF">KEC16_02300</name>
</gene>
<dbReference type="Proteomes" id="UP000680714">
    <property type="component" value="Unassembled WGS sequence"/>
</dbReference>
<dbReference type="InterPro" id="IPR054193">
    <property type="entry name" value="DUF6898"/>
</dbReference>
<accession>A0ABS5I8Q8</accession>